<dbReference type="Proteomes" id="UP001177023">
    <property type="component" value="Unassembled WGS sequence"/>
</dbReference>
<name>A0AA36D1B0_9BILA</name>
<dbReference type="EMBL" id="CATQJA010002654">
    <property type="protein sequence ID" value="CAJ0578831.1"/>
    <property type="molecule type" value="Genomic_DNA"/>
</dbReference>
<protein>
    <submittedName>
        <fullName evidence="2">Uncharacterized protein</fullName>
    </submittedName>
</protein>
<organism evidence="2 3">
    <name type="scientific">Mesorhabditis spiculigera</name>
    <dbReference type="NCBI Taxonomy" id="96644"/>
    <lineage>
        <taxon>Eukaryota</taxon>
        <taxon>Metazoa</taxon>
        <taxon>Ecdysozoa</taxon>
        <taxon>Nematoda</taxon>
        <taxon>Chromadorea</taxon>
        <taxon>Rhabditida</taxon>
        <taxon>Rhabditina</taxon>
        <taxon>Rhabditomorpha</taxon>
        <taxon>Rhabditoidea</taxon>
        <taxon>Rhabditidae</taxon>
        <taxon>Mesorhabditinae</taxon>
        <taxon>Mesorhabditis</taxon>
    </lineage>
</organism>
<feature type="region of interest" description="Disordered" evidence="1">
    <location>
        <begin position="1"/>
        <end position="35"/>
    </location>
</feature>
<dbReference type="AlphaFoldDB" id="A0AA36D1B0"/>
<feature type="non-terminal residue" evidence="2">
    <location>
        <position position="146"/>
    </location>
</feature>
<accession>A0AA36D1B0</accession>
<proteinExistence type="predicted"/>
<sequence>MCTLPSPECEKLPALPPRMSKNGRKDQPCSFPPARPKRASVEFVDIQEILRLAKVIEEKKATSGVFPGPIFNEYTPQPTNESRLSHRPAETVLLPRKIHTPSKFQRITMHGYRVVRRMSSTLLSCICVAEADSKNTMGYTDLENSN</sequence>
<keyword evidence="3" id="KW-1185">Reference proteome</keyword>
<evidence type="ECO:0000313" key="3">
    <source>
        <dbReference type="Proteomes" id="UP001177023"/>
    </source>
</evidence>
<gene>
    <name evidence="2" type="ORF">MSPICULIGERA_LOCUS17072</name>
</gene>
<evidence type="ECO:0000256" key="1">
    <source>
        <dbReference type="SAM" id="MobiDB-lite"/>
    </source>
</evidence>
<evidence type="ECO:0000313" key="2">
    <source>
        <dbReference type="EMBL" id="CAJ0578831.1"/>
    </source>
</evidence>
<comment type="caution">
    <text evidence="2">The sequence shown here is derived from an EMBL/GenBank/DDBJ whole genome shotgun (WGS) entry which is preliminary data.</text>
</comment>
<reference evidence="2" key="1">
    <citation type="submission" date="2023-06" db="EMBL/GenBank/DDBJ databases">
        <authorList>
            <person name="Delattre M."/>
        </authorList>
    </citation>
    <scope>NUCLEOTIDE SEQUENCE</scope>
    <source>
        <strain evidence="2">AF72</strain>
    </source>
</reference>